<protein>
    <submittedName>
        <fullName evidence="1">Uncharacterized protein</fullName>
    </submittedName>
</protein>
<dbReference type="EMBL" id="CM009757">
    <property type="protein sequence ID" value="PUZ39244.1"/>
    <property type="molecule type" value="Genomic_DNA"/>
</dbReference>
<organism evidence="1 2">
    <name type="scientific">Panicum hallii var. hallii</name>
    <dbReference type="NCBI Taxonomy" id="1504633"/>
    <lineage>
        <taxon>Eukaryota</taxon>
        <taxon>Viridiplantae</taxon>
        <taxon>Streptophyta</taxon>
        <taxon>Embryophyta</taxon>
        <taxon>Tracheophyta</taxon>
        <taxon>Spermatophyta</taxon>
        <taxon>Magnoliopsida</taxon>
        <taxon>Liliopsida</taxon>
        <taxon>Poales</taxon>
        <taxon>Poaceae</taxon>
        <taxon>PACMAD clade</taxon>
        <taxon>Panicoideae</taxon>
        <taxon>Panicodae</taxon>
        <taxon>Paniceae</taxon>
        <taxon>Panicinae</taxon>
        <taxon>Panicum</taxon>
        <taxon>Panicum sect. Panicum</taxon>
    </lineage>
</organism>
<sequence>MAERRWQAVIWIRCFTRRRFSSSRKNSMVVDPAEPTQRFRPDCRKWVIRFCISMRRNTAPTIPSSKSSAYRA</sequence>
<reference evidence="1 2" key="1">
    <citation type="submission" date="2018-04" db="EMBL/GenBank/DDBJ databases">
        <title>WGS assembly of Panicum hallii var. hallii HAL2.</title>
        <authorList>
            <person name="Lovell J."/>
            <person name="Jenkins J."/>
            <person name="Lowry D."/>
            <person name="Mamidi S."/>
            <person name="Sreedasyam A."/>
            <person name="Weng X."/>
            <person name="Barry K."/>
            <person name="Bonette J."/>
            <person name="Campitelli B."/>
            <person name="Daum C."/>
            <person name="Gordon S."/>
            <person name="Gould B."/>
            <person name="Lipzen A."/>
            <person name="MacQueen A."/>
            <person name="Palacio-Mejia J."/>
            <person name="Plott C."/>
            <person name="Shakirov E."/>
            <person name="Shu S."/>
            <person name="Yoshinaga Y."/>
            <person name="Zane M."/>
            <person name="Rokhsar D."/>
            <person name="Grimwood J."/>
            <person name="Schmutz J."/>
            <person name="Juenger T."/>
        </authorList>
    </citation>
    <scope>NUCLEOTIDE SEQUENCE [LARGE SCALE GENOMIC DNA]</scope>
    <source>
        <strain evidence="2">cv. HAL2</strain>
    </source>
</reference>
<evidence type="ECO:0000313" key="1">
    <source>
        <dbReference type="EMBL" id="PUZ39244.1"/>
    </source>
</evidence>
<dbReference type="OrthoDB" id="1737966at2759"/>
<gene>
    <name evidence="1" type="ORF">GQ55_9G271300</name>
</gene>
<dbReference type="AlphaFoldDB" id="A0A2T7C7E1"/>
<accession>A0A2T7C7E1</accession>
<keyword evidence="2" id="KW-1185">Reference proteome</keyword>
<name>A0A2T7C7E1_9POAL</name>
<dbReference type="Proteomes" id="UP000244336">
    <property type="component" value="Chromosome 9"/>
</dbReference>
<dbReference type="Gramene" id="PUZ39244">
    <property type="protein sequence ID" value="PUZ39244"/>
    <property type="gene ID" value="GQ55_9G271300"/>
</dbReference>
<evidence type="ECO:0000313" key="2">
    <source>
        <dbReference type="Proteomes" id="UP000244336"/>
    </source>
</evidence>
<proteinExistence type="predicted"/>